<gene>
    <name evidence="1" type="ORF">HGM15179_000463</name>
</gene>
<evidence type="ECO:0000313" key="2">
    <source>
        <dbReference type="Proteomes" id="UP000796761"/>
    </source>
</evidence>
<reference evidence="1" key="1">
    <citation type="submission" date="2019-04" db="EMBL/GenBank/DDBJ databases">
        <title>Genome assembly of Zosterops borbonicus 15179.</title>
        <authorList>
            <person name="Leroy T."/>
            <person name="Anselmetti Y."/>
            <person name="Tilak M.-K."/>
            <person name="Nabholz B."/>
        </authorList>
    </citation>
    <scope>NUCLEOTIDE SEQUENCE</scope>
    <source>
        <strain evidence="1">HGM_15179</strain>
        <tissue evidence="1">Muscle</tissue>
    </source>
</reference>
<sequence length="79" mass="8965">MRLNNIEMSTKIKYMVVGHTLTVLHGDRLEFFGIHPTVEMKDAINSNTEYLEEEKASCVKGSEETACEIISHNLYYGAI</sequence>
<organism evidence="1 2">
    <name type="scientific">Zosterops borbonicus</name>
    <dbReference type="NCBI Taxonomy" id="364589"/>
    <lineage>
        <taxon>Eukaryota</taxon>
        <taxon>Metazoa</taxon>
        <taxon>Chordata</taxon>
        <taxon>Craniata</taxon>
        <taxon>Vertebrata</taxon>
        <taxon>Euteleostomi</taxon>
        <taxon>Archelosauria</taxon>
        <taxon>Archosauria</taxon>
        <taxon>Dinosauria</taxon>
        <taxon>Saurischia</taxon>
        <taxon>Theropoda</taxon>
        <taxon>Coelurosauria</taxon>
        <taxon>Aves</taxon>
        <taxon>Neognathae</taxon>
        <taxon>Neoaves</taxon>
        <taxon>Telluraves</taxon>
        <taxon>Australaves</taxon>
        <taxon>Passeriformes</taxon>
        <taxon>Sylvioidea</taxon>
        <taxon>Zosteropidae</taxon>
        <taxon>Zosterops</taxon>
    </lineage>
</organism>
<evidence type="ECO:0000313" key="1">
    <source>
        <dbReference type="EMBL" id="TRZ26692.1"/>
    </source>
</evidence>
<accession>A0A8K1GZ28</accession>
<proteinExistence type="predicted"/>
<dbReference type="Proteomes" id="UP000796761">
    <property type="component" value="Unassembled WGS sequence"/>
</dbReference>
<keyword evidence="2" id="KW-1185">Reference proteome</keyword>
<dbReference type="EMBL" id="SWJQ01000007">
    <property type="protein sequence ID" value="TRZ26692.1"/>
    <property type="molecule type" value="Genomic_DNA"/>
</dbReference>
<dbReference type="AlphaFoldDB" id="A0A8K1GZ28"/>
<protein>
    <submittedName>
        <fullName evidence="1">Uncharacterized protein</fullName>
    </submittedName>
</protein>
<name>A0A8K1GZ28_9PASS</name>
<comment type="caution">
    <text evidence="1">The sequence shown here is derived from an EMBL/GenBank/DDBJ whole genome shotgun (WGS) entry which is preliminary data.</text>
</comment>